<reference evidence="2 3" key="1">
    <citation type="submission" date="2020-07" db="EMBL/GenBank/DDBJ databases">
        <title>Sequencing the genomes of 1000 actinobacteria strains.</title>
        <authorList>
            <person name="Klenk H.-P."/>
        </authorList>
    </citation>
    <scope>NUCLEOTIDE SEQUENCE [LARGE SCALE GENOMIC DNA]</scope>
    <source>
        <strain evidence="2 3">DSM 45927</strain>
    </source>
</reference>
<accession>A0A853BR88</accession>
<organism evidence="2 3">
    <name type="scientific">Streptomonospora nanhaiensis</name>
    <dbReference type="NCBI Taxonomy" id="1323731"/>
    <lineage>
        <taxon>Bacteria</taxon>
        <taxon>Bacillati</taxon>
        <taxon>Actinomycetota</taxon>
        <taxon>Actinomycetes</taxon>
        <taxon>Streptosporangiales</taxon>
        <taxon>Nocardiopsidaceae</taxon>
        <taxon>Streptomonospora</taxon>
    </lineage>
</organism>
<dbReference type="RefSeq" id="WP_179768555.1">
    <property type="nucleotide sequence ID" value="NZ_JACCFO010000001.1"/>
</dbReference>
<sequence length="239" mass="25930">MAHHAPHPEGPGGGILPEGRFARALIALGGSVLLTVSAVAIWAAGGFEPADAAPASPPGTKVETRQFTLTPHEAVFTEDPDTGLTVLQVRADLVSNDTQPFWADSIDQSIEVEFPSGKLETTMLTVKYTRHPAGVVSEIQPDMPEEALLVWSLGEPDKKDEDCDDPLARLECEREQAEVDWDALLEDPPDLGPVVAEEREVTLTVHQNVYQPGFTDQSERWFSEDDVAAEVTLPVTVEV</sequence>
<comment type="caution">
    <text evidence="2">The sequence shown here is derived from an EMBL/GenBank/DDBJ whole genome shotgun (WGS) entry which is preliminary data.</text>
</comment>
<evidence type="ECO:0000313" key="3">
    <source>
        <dbReference type="Proteomes" id="UP000575985"/>
    </source>
</evidence>
<feature type="transmembrane region" description="Helical" evidence="1">
    <location>
        <begin position="21"/>
        <end position="44"/>
    </location>
</feature>
<protein>
    <submittedName>
        <fullName evidence="2">Uncharacterized protein</fullName>
    </submittedName>
</protein>
<proteinExistence type="predicted"/>
<name>A0A853BR88_9ACTN</name>
<evidence type="ECO:0000313" key="2">
    <source>
        <dbReference type="EMBL" id="NYI97206.1"/>
    </source>
</evidence>
<dbReference type="AlphaFoldDB" id="A0A853BR88"/>
<evidence type="ECO:0000256" key="1">
    <source>
        <dbReference type="SAM" id="Phobius"/>
    </source>
</evidence>
<gene>
    <name evidence="2" type="ORF">HNR12_003483</name>
</gene>
<keyword evidence="1" id="KW-0472">Membrane</keyword>
<dbReference type="EMBL" id="JACCFO010000001">
    <property type="protein sequence ID" value="NYI97206.1"/>
    <property type="molecule type" value="Genomic_DNA"/>
</dbReference>
<dbReference type="Proteomes" id="UP000575985">
    <property type="component" value="Unassembled WGS sequence"/>
</dbReference>
<keyword evidence="1" id="KW-0812">Transmembrane</keyword>
<keyword evidence="3" id="KW-1185">Reference proteome</keyword>
<keyword evidence="1" id="KW-1133">Transmembrane helix</keyword>